<sequence length="235" mass="25828">MSPGSSTKSYPAFVHIGLRENPGKNLNQITCPDRESNPGHLVSRPDALTVTPQLGLASVGKNINPALTPLRLAGTERWLVLADIATYAEDSHGAQRRLLNDFQSSSSTSSRHPGYSEVETLGHVLVYCTKGELLRNNRHHKARSSIVTTLWKAKWEVYEEVHSLAENGSTRRPDIIAIDRRNQRSLILDPTAASLISEALGVELLLTRRGESTVGVRNKEGNAALQQDKYQSSIT</sequence>
<accession>A0ABQ8RYE0</accession>
<evidence type="ECO:0000313" key="2">
    <source>
        <dbReference type="Proteomes" id="UP001148838"/>
    </source>
</evidence>
<comment type="caution">
    <text evidence="1">The sequence shown here is derived from an EMBL/GenBank/DDBJ whole genome shotgun (WGS) entry which is preliminary data.</text>
</comment>
<dbReference type="EMBL" id="JAJSOF020000040">
    <property type="protein sequence ID" value="KAJ4426555.1"/>
    <property type="molecule type" value="Genomic_DNA"/>
</dbReference>
<keyword evidence="2" id="KW-1185">Reference proteome</keyword>
<gene>
    <name evidence="1" type="ORF">ANN_27369</name>
</gene>
<evidence type="ECO:0000313" key="1">
    <source>
        <dbReference type="EMBL" id="KAJ4426555.1"/>
    </source>
</evidence>
<dbReference type="Proteomes" id="UP001148838">
    <property type="component" value="Unassembled WGS sequence"/>
</dbReference>
<protein>
    <submittedName>
        <fullName evidence="1">Uncharacterized protein</fullName>
    </submittedName>
</protein>
<name>A0ABQ8RYE0_PERAM</name>
<proteinExistence type="predicted"/>
<reference evidence="1 2" key="1">
    <citation type="journal article" date="2022" name="Allergy">
        <title>Genome assembly and annotation of Periplaneta americana reveal a comprehensive cockroach allergen profile.</title>
        <authorList>
            <person name="Wang L."/>
            <person name="Xiong Q."/>
            <person name="Saelim N."/>
            <person name="Wang L."/>
            <person name="Nong W."/>
            <person name="Wan A.T."/>
            <person name="Shi M."/>
            <person name="Liu X."/>
            <person name="Cao Q."/>
            <person name="Hui J.H.L."/>
            <person name="Sookrung N."/>
            <person name="Leung T.F."/>
            <person name="Tungtrongchitr A."/>
            <person name="Tsui S.K.W."/>
        </authorList>
    </citation>
    <scope>NUCLEOTIDE SEQUENCE [LARGE SCALE GENOMIC DNA]</scope>
    <source>
        <strain evidence="1">PWHHKU_190912</strain>
    </source>
</reference>
<organism evidence="1 2">
    <name type="scientific">Periplaneta americana</name>
    <name type="common">American cockroach</name>
    <name type="synonym">Blatta americana</name>
    <dbReference type="NCBI Taxonomy" id="6978"/>
    <lineage>
        <taxon>Eukaryota</taxon>
        <taxon>Metazoa</taxon>
        <taxon>Ecdysozoa</taxon>
        <taxon>Arthropoda</taxon>
        <taxon>Hexapoda</taxon>
        <taxon>Insecta</taxon>
        <taxon>Pterygota</taxon>
        <taxon>Neoptera</taxon>
        <taxon>Polyneoptera</taxon>
        <taxon>Dictyoptera</taxon>
        <taxon>Blattodea</taxon>
        <taxon>Blattoidea</taxon>
        <taxon>Blattidae</taxon>
        <taxon>Blattinae</taxon>
        <taxon>Periplaneta</taxon>
    </lineage>
</organism>